<keyword evidence="2" id="KW-1185">Reference proteome</keyword>
<dbReference type="STRING" id="1223802.SUTH_02170"/>
<dbReference type="InterPro" id="IPR032249">
    <property type="entry name" value="DUF4824"/>
</dbReference>
<reference evidence="1 2" key="1">
    <citation type="journal article" date="2014" name="Syst. Appl. Microbiol.">
        <title>Complete genomes of freshwater sulfur oxidizers Sulfuricella denitrificans skB26 and Sulfuritalea hydrogenivorans sk43H: genetic insights into the sulfur oxidation pathway of betaproteobacteria.</title>
        <authorList>
            <person name="Watanabe T."/>
            <person name="Kojima H."/>
            <person name="Fukui M."/>
        </authorList>
    </citation>
    <scope>NUCLEOTIDE SEQUENCE [LARGE SCALE GENOMIC DNA]</scope>
    <source>
        <strain evidence="1">DSM22779</strain>
    </source>
</reference>
<gene>
    <name evidence="1" type="ORF">SUTH_02170</name>
</gene>
<dbReference type="HOGENOM" id="CLU_1004229_0_0_4"/>
<organism evidence="1 2">
    <name type="scientific">Sulfuritalea hydrogenivorans sk43H</name>
    <dbReference type="NCBI Taxonomy" id="1223802"/>
    <lineage>
        <taxon>Bacteria</taxon>
        <taxon>Pseudomonadati</taxon>
        <taxon>Pseudomonadota</taxon>
        <taxon>Betaproteobacteria</taxon>
        <taxon>Nitrosomonadales</taxon>
        <taxon>Sterolibacteriaceae</taxon>
        <taxon>Sulfuritalea</taxon>
    </lineage>
</organism>
<name>W0SGS3_9PROT</name>
<accession>W0SGS3</accession>
<dbReference type="AlphaFoldDB" id="W0SGS3"/>
<dbReference type="Pfam" id="PF16106">
    <property type="entry name" value="DUF4824"/>
    <property type="match status" value="1"/>
</dbReference>
<dbReference type="Proteomes" id="UP000031637">
    <property type="component" value="Chromosome"/>
</dbReference>
<proteinExistence type="predicted"/>
<sequence>MKLTPRYILAAGALLILLANAVALVGVYLNRGGEAESRLTLSQRELTMPWGWAAAKENSGLALSLNWRVADPAFGEFGGYGFSGGTPDWLDTARMAALGFDTTLPAEGAFGRRRFERQLPREVLLVLELAGPAWQQALERARQNAARHEAASLANAGSKEFAEKARRAQEQLKREEGANSRLFAIDAGLDRAALRAKYPDRGRYLILKGTVRPRLATHERQTRVTGYVSALAVTQINVPHALRPLLEPALRKHKRTAEDPAPHFEAVIAVGQRLEPWLESVLAAR</sequence>
<evidence type="ECO:0008006" key="3">
    <source>
        <dbReference type="Google" id="ProtNLM"/>
    </source>
</evidence>
<evidence type="ECO:0000313" key="2">
    <source>
        <dbReference type="Proteomes" id="UP000031637"/>
    </source>
</evidence>
<evidence type="ECO:0000313" key="1">
    <source>
        <dbReference type="EMBL" id="BAO29960.1"/>
    </source>
</evidence>
<dbReference type="KEGG" id="shd:SUTH_02170"/>
<dbReference type="EMBL" id="AP012547">
    <property type="protein sequence ID" value="BAO29960.1"/>
    <property type="molecule type" value="Genomic_DNA"/>
</dbReference>
<dbReference type="OrthoDB" id="8557961at2"/>
<protein>
    <recommendedName>
        <fullName evidence="3">DUF4824 family protein</fullName>
    </recommendedName>
</protein>
<dbReference type="RefSeq" id="WP_041099182.1">
    <property type="nucleotide sequence ID" value="NZ_AP012547.1"/>
</dbReference>